<evidence type="ECO:0000313" key="13">
    <source>
        <dbReference type="Proteomes" id="UP000014500"/>
    </source>
</evidence>
<keyword evidence="13" id="KW-1185">Reference proteome</keyword>
<evidence type="ECO:0000256" key="6">
    <source>
        <dbReference type="ARBA" id="ARBA00023124"/>
    </source>
</evidence>
<reference evidence="12" key="2">
    <citation type="submission" date="2015-02" db="UniProtKB">
        <authorList>
            <consortium name="EnsemblMetazoa"/>
        </authorList>
    </citation>
    <scope>IDENTIFICATION</scope>
</reference>
<comment type="similarity">
    <text evidence="1">Belongs to the SOS response-associated peptidase family.</text>
</comment>
<sequence>MCGRTACTLHPDDIRKCCTYTNQNGNKVVPQWINQDLYHPSYNLGPTRHSPVLTSNKNESASFEDERILQSMTWGLDIFGFGSKPTQVINARCETLLEKNTFKFPLKAGNRCVVLADGYYEWFRSGKVKEPHFFHMPQEDGIVIHQAWKVEDDEKKRPHLLAMAGIYQKIKGDDEKYGYVVITVPASKAVEHVHDRMPAILENENAIADWLNTGTIPAQKAIDQLKPIEDIKHYRVSTCVNNVRNNTPECIQPFINVDIKPRKPSVLEGWLIKRSAQVDTSAETCKKIKSE</sequence>
<dbReference type="Proteomes" id="UP000014500">
    <property type="component" value="Unassembled WGS sequence"/>
</dbReference>
<dbReference type="Pfam" id="PF02586">
    <property type="entry name" value="SRAP"/>
    <property type="match status" value="1"/>
</dbReference>
<dbReference type="InterPro" id="IPR036590">
    <property type="entry name" value="SRAP-like"/>
</dbReference>
<evidence type="ECO:0000256" key="10">
    <source>
        <dbReference type="ARBA" id="ARBA00030898"/>
    </source>
</evidence>
<dbReference type="GO" id="GO:0016829">
    <property type="term" value="F:lyase activity"/>
    <property type="evidence" value="ECO:0007669"/>
    <property type="project" value="UniProtKB-KW"/>
</dbReference>
<dbReference type="OMA" id="SYNKGPQ"/>
<evidence type="ECO:0000256" key="4">
    <source>
        <dbReference type="ARBA" id="ARBA00022763"/>
    </source>
</evidence>
<dbReference type="eggNOG" id="KOG2618">
    <property type="taxonomic scope" value="Eukaryota"/>
</dbReference>
<keyword evidence="8" id="KW-0456">Lyase</keyword>
<dbReference type="PhylomeDB" id="T1J1B1"/>
<keyword evidence="6" id="KW-0190">Covalent protein-DNA linkage</keyword>
<evidence type="ECO:0000256" key="5">
    <source>
        <dbReference type="ARBA" id="ARBA00022801"/>
    </source>
</evidence>
<evidence type="ECO:0000256" key="8">
    <source>
        <dbReference type="ARBA" id="ARBA00023239"/>
    </source>
</evidence>
<dbReference type="PANTHER" id="PTHR13604">
    <property type="entry name" value="DC12-RELATED"/>
    <property type="match status" value="1"/>
</dbReference>
<evidence type="ECO:0000256" key="3">
    <source>
        <dbReference type="ARBA" id="ARBA00022670"/>
    </source>
</evidence>
<dbReference type="GO" id="GO:0008233">
    <property type="term" value="F:peptidase activity"/>
    <property type="evidence" value="ECO:0007669"/>
    <property type="project" value="UniProtKB-KW"/>
</dbReference>
<dbReference type="Gene3D" id="3.90.1680.10">
    <property type="entry name" value="SOS response associated peptidase-like"/>
    <property type="match status" value="1"/>
</dbReference>
<evidence type="ECO:0000256" key="2">
    <source>
        <dbReference type="ARBA" id="ARBA00015888"/>
    </source>
</evidence>
<keyword evidence="5" id="KW-0378">Hydrolase</keyword>
<dbReference type="SUPFAM" id="SSF143081">
    <property type="entry name" value="BB1717-like"/>
    <property type="match status" value="1"/>
</dbReference>
<evidence type="ECO:0000256" key="1">
    <source>
        <dbReference type="ARBA" id="ARBA00008136"/>
    </source>
</evidence>
<keyword evidence="7" id="KW-0238">DNA-binding</keyword>
<keyword evidence="3" id="KW-0645">Protease</keyword>
<proteinExistence type="inferred from homology"/>
<reference evidence="13" key="1">
    <citation type="submission" date="2011-05" db="EMBL/GenBank/DDBJ databases">
        <authorList>
            <person name="Richards S.R."/>
            <person name="Qu J."/>
            <person name="Jiang H."/>
            <person name="Jhangiani S.N."/>
            <person name="Agravi P."/>
            <person name="Goodspeed R."/>
            <person name="Gross S."/>
            <person name="Mandapat C."/>
            <person name="Jackson L."/>
            <person name="Mathew T."/>
            <person name="Pu L."/>
            <person name="Thornton R."/>
            <person name="Saada N."/>
            <person name="Wilczek-Boney K.B."/>
            <person name="Lee S."/>
            <person name="Kovar C."/>
            <person name="Wu Y."/>
            <person name="Scherer S.E."/>
            <person name="Worley K.C."/>
            <person name="Muzny D.M."/>
            <person name="Gibbs R."/>
        </authorList>
    </citation>
    <scope>NUCLEOTIDE SEQUENCE</scope>
    <source>
        <strain evidence="13">Brora</strain>
    </source>
</reference>
<evidence type="ECO:0000313" key="12">
    <source>
        <dbReference type="EnsemblMetazoa" id="SMAR007329-PA"/>
    </source>
</evidence>
<name>T1J1B1_STRMM</name>
<evidence type="ECO:0000256" key="11">
    <source>
        <dbReference type="ARBA" id="ARBA00031130"/>
    </source>
</evidence>
<dbReference type="GO" id="GO:0006508">
    <property type="term" value="P:proteolysis"/>
    <property type="evidence" value="ECO:0007669"/>
    <property type="project" value="UniProtKB-KW"/>
</dbReference>
<dbReference type="GO" id="GO:0106300">
    <property type="term" value="P:protein-DNA covalent cross-linking repair"/>
    <property type="evidence" value="ECO:0007669"/>
    <property type="project" value="InterPro"/>
</dbReference>
<dbReference type="EnsemblMetazoa" id="SMAR007329-RA">
    <property type="protein sequence ID" value="SMAR007329-PA"/>
    <property type="gene ID" value="SMAR007329"/>
</dbReference>
<evidence type="ECO:0000256" key="7">
    <source>
        <dbReference type="ARBA" id="ARBA00023125"/>
    </source>
</evidence>
<dbReference type="EMBL" id="JH431781">
    <property type="status" value="NOT_ANNOTATED_CDS"/>
    <property type="molecule type" value="Genomic_DNA"/>
</dbReference>
<dbReference type="STRING" id="126957.T1J1B1"/>
<dbReference type="InterPro" id="IPR003738">
    <property type="entry name" value="SRAP"/>
</dbReference>
<dbReference type="HOGENOM" id="CLU_035990_1_0_1"/>
<accession>T1J1B1</accession>
<keyword evidence="4" id="KW-0227">DNA damage</keyword>
<dbReference type="AlphaFoldDB" id="T1J1B1"/>
<evidence type="ECO:0000256" key="9">
    <source>
        <dbReference type="ARBA" id="ARBA00030390"/>
    </source>
</evidence>
<organism evidence="12 13">
    <name type="scientific">Strigamia maritima</name>
    <name type="common">European centipede</name>
    <name type="synonym">Geophilus maritimus</name>
    <dbReference type="NCBI Taxonomy" id="126957"/>
    <lineage>
        <taxon>Eukaryota</taxon>
        <taxon>Metazoa</taxon>
        <taxon>Ecdysozoa</taxon>
        <taxon>Arthropoda</taxon>
        <taxon>Myriapoda</taxon>
        <taxon>Chilopoda</taxon>
        <taxon>Pleurostigmophora</taxon>
        <taxon>Geophilomorpha</taxon>
        <taxon>Linotaeniidae</taxon>
        <taxon>Strigamia</taxon>
    </lineage>
</organism>
<protein>
    <recommendedName>
        <fullName evidence="2">Abasic site processing protein HMCES</fullName>
    </recommendedName>
    <alternativeName>
        <fullName evidence="9">Embryonic stem cell-specific 5-hydroxymethylcytosine-binding protein</fullName>
    </alternativeName>
    <alternativeName>
        <fullName evidence="10">Peptidase HMCES</fullName>
    </alternativeName>
    <alternativeName>
        <fullName evidence="11">SRAP domain-containing protein 1</fullName>
    </alternativeName>
</protein>
<dbReference type="GO" id="GO:0003697">
    <property type="term" value="F:single-stranded DNA binding"/>
    <property type="evidence" value="ECO:0007669"/>
    <property type="project" value="InterPro"/>
</dbReference>
<dbReference type="PANTHER" id="PTHR13604:SF0">
    <property type="entry name" value="ABASIC SITE PROCESSING PROTEIN HMCES"/>
    <property type="match status" value="1"/>
</dbReference>